<protein>
    <submittedName>
        <fullName evidence="2">Uncharacterized protein</fullName>
    </submittedName>
</protein>
<keyword evidence="3" id="KW-1185">Reference proteome</keyword>
<evidence type="ECO:0000313" key="2">
    <source>
        <dbReference type="EMBL" id="GAA2455730.1"/>
    </source>
</evidence>
<dbReference type="Proteomes" id="UP001500460">
    <property type="component" value="Unassembled WGS sequence"/>
</dbReference>
<evidence type="ECO:0000256" key="1">
    <source>
        <dbReference type="SAM" id="MobiDB-lite"/>
    </source>
</evidence>
<dbReference type="Gene3D" id="1.10.287.1060">
    <property type="entry name" value="ESAT-6-like"/>
    <property type="match status" value="1"/>
</dbReference>
<name>A0ABN3KFV1_9ACTN</name>
<organism evidence="2 3">
    <name type="scientific">Streptomyces glaucus</name>
    <dbReference type="NCBI Taxonomy" id="284029"/>
    <lineage>
        <taxon>Bacteria</taxon>
        <taxon>Bacillati</taxon>
        <taxon>Actinomycetota</taxon>
        <taxon>Actinomycetes</taxon>
        <taxon>Kitasatosporales</taxon>
        <taxon>Streptomycetaceae</taxon>
        <taxon>Streptomyces</taxon>
    </lineage>
</organism>
<feature type="compositionally biased region" description="Polar residues" evidence="1">
    <location>
        <begin position="17"/>
        <end position="26"/>
    </location>
</feature>
<feature type="region of interest" description="Disordered" evidence="1">
    <location>
        <begin position="17"/>
        <end position="38"/>
    </location>
</feature>
<sequence length="138" mass="15293">MSFDEMWGQIRSNAVARQQSSMQLNQLPADGGGSTPGKKLVADSAFLKRRATNAETVRDDFVKADNAASKETEQVGSSLKGFKSGPAFSTFMTRWRGQMKYVENLLKNDISGALRTSANEYAAREQREKARHSSEKLK</sequence>
<accession>A0ABN3KFV1</accession>
<comment type="caution">
    <text evidence="2">The sequence shown here is derived from an EMBL/GenBank/DDBJ whole genome shotgun (WGS) entry which is preliminary data.</text>
</comment>
<reference evidence="2 3" key="1">
    <citation type="journal article" date="2019" name="Int. J. Syst. Evol. Microbiol.">
        <title>The Global Catalogue of Microorganisms (GCM) 10K type strain sequencing project: providing services to taxonomists for standard genome sequencing and annotation.</title>
        <authorList>
            <consortium name="The Broad Institute Genomics Platform"/>
            <consortium name="The Broad Institute Genome Sequencing Center for Infectious Disease"/>
            <person name="Wu L."/>
            <person name="Ma J."/>
        </authorList>
    </citation>
    <scope>NUCLEOTIDE SEQUENCE [LARGE SCALE GENOMIC DNA]</scope>
    <source>
        <strain evidence="2 3">JCM 6922</strain>
    </source>
</reference>
<proteinExistence type="predicted"/>
<gene>
    <name evidence="2" type="ORF">GCM10010421_56180</name>
</gene>
<dbReference type="EMBL" id="BAAATK010000053">
    <property type="protein sequence ID" value="GAA2455730.1"/>
    <property type="molecule type" value="Genomic_DNA"/>
</dbReference>
<dbReference type="RefSeq" id="WP_344608413.1">
    <property type="nucleotide sequence ID" value="NZ_BAAATK010000053.1"/>
</dbReference>
<evidence type="ECO:0000313" key="3">
    <source>
        <dbReference type="Proteomes" id="UP001500460"/>
    </source>
</evidence>